<organism evidence="1 2">
    <name type="scientific">Sorghum bicolor</name>
    <name type="common">Sorghum</name>
    <name type="synonym">Sorghum vulgare</name>
    <dbReference type="NCBI Taxonomy" id="4558"/>
    <lineage>
        <taxon>Eukaryota</taxon>
        <taxon>Viridiplantae</taxon>
        <taxon>Streptophyta</taxon>
        <taxon>Embryophyta</taxon>
        <taxon>Tracheophyta</taxon>
        <taxon>Spermatophyta</taxon>
        <taxon>Magnoliopsida</taxon>
        <taxon>Liliopsida</taxon>
        <taxon>Poales</taxon>
        <taxon>Poaceae</taxon>
        <taxon>PACMAD clade</taxon>
        <taxon>Panicoideae</taxon>
        <taxon>Andropogonodae</taxon>
        <taxon>Andropogoneae</taxon>
        <taxon>Sorghinae</taxon>
        <taxon>Sorghum</taxon>
    </lineage>
</organism>
<dbReference type="InParanoid" id="A0A109NDN2"/>
<protein>
    <submittedName>
        <fullName evidence="1">Uncharacterized protein</fullName>
    </submittedName>
</protein>
<evidence type="ECO:0000313" key="2">
    <source>
        <dbReference type="Proteomes" id="UP000000768"/>
    </source>
</evidence>
<dbReference type="AlphaFoldDB" id="A0A109NDN2"/>
<keyword evidence="2" id="KW-1185">Reference proteome</keyword>
<accession>A0A109NDN2</accession>
<dbReference type="EMBL" id="CM000767">
    <property type="protein sequence ID" value="OQU79034.1"/>
    <property type="molecule type" value="Genomic_DNA"/>
</dbReference>
<dbReference type="Proteomes" id="UP000000768">
    <property type="component" value="Chromosome 8"/>
</dbReference>
<dbReference type="Gramene" id="OQU79034">
    <property type="protein sequence ID" value="OQU79034"/>
    <property type="gene ID" value="SORBI_3008G088863"/>
</dbReference>
<reference evidence="1 2" key="1">
    <citation type="journal article" date="2009" name="Nature">
        <title>The Sorghum bicolor genome and the diversification of grasses.</title>
        <authorList>
            <person name="Paterson A.H."/>
            <person name="Bowers J.E."/>
            <person name="Bruggmann R."/>
            <person name="Dubchak I."/>
            <person name="Grimwood J."/>
            <person name="Gundlach H."/>
            <person name="Haberer G."/>
            <person name="Hellsten U."/>
            <person name="Mitros T."/>
            <person name="Poliakov A."/>
            <person name="Schmutz J."/>
            <person name="Spannagl M."/>
            <person name="Tang H."/>
            <person name="Wang X."/>
            <person name="Wicker T."/>
            <person name="Bharti A.K."/>
            <person name="Chapman J."/>
            <person name="Feltus F.A."/>
            <person name="Gowik U."/>
            <person name="Grigoriev I.V."/>
            <person name="Lyons E."/>
            <person name="Maher C.A."/>
            <person name="Martis M."/>
            <person name="Narechania A."/>
            <person name="Otillar R.P."/>
            <person name="Penning B.W."/>
            <person name="Salamov A.A."/>
            <person name="Wang Y."/>
            <person name="Zhang L."/>
            <person name="Carpita N.C."/>
            <person name="Freeling M."/>
            <person name="Gingle A.R."/>
            <person name="Hash C.T."/>
            <person name="Keller B."/>
            <person name="Klein P."/>
            <person name="Kresovich S."/>
            <person name="McCann M.C."/>
            <person name="Ming R."/>
            <person name="Peterson D.G."/>
            <person name="Mehboob-ur-Rahman"/>
            <person name="Ware D."/>
            <person name="Westhoff P."/>
            <person name="Mayer K.F."/>
            <person name="Messing J."/>
            <person name="Rokhsar D.S."/>
        </authorList>
    </citation>
    <scope>NUCLEOTIDE SEQUENCE [LARGE SCALE GENOMIC DNA]</scope>
    <source>
        <strain evidence="2">cv. BTx623</strain>
    </source>
</reference>
<name>A0A109NDN2_SORBI</name>
<reference evidence="2" key="2">
    <citation type="journal article" date="2018" name="Plant J.">
        <title>The Sorghum bicolor reference genome: improved assembly, gene annotations, a transcriptome atlas, and signatures of genome organization.</title>
        <authorList>
            <person name="McCormick R.F."/>
            <person name="Truong S.K."/>
            <person name="Sreedasyam A."/>
            <person name="Jenkins J."/>
            <person name="Shu S."/>
            <person name="Sims D."/>
            <person name="Kennedy M."/>
            <person name="Amirebrahimi M."/>
            <person name="Weers B.D."/>
            <person name="McKinley B."/>
            <person name="Mattison A."/>
            <person name="Morishige D.T."/>
            <person name="Grimwood J."/>
            <person name="Schmutz J."/>
            <person name="Mullet J.E."/>
        </authorList>
    </citation>
    <scope>NUCLEOTIDE SEQUENCE [LARGE SCALE GENOMIC DNA]</scope>
    <source>
        <strain evidence="2">cv. BTx623</strain>
    </source>
</reference>
<proteinExistence type="predicted"/>
<sequence>MVLLILPCRTKSGRPLITREILLAIALLLIEREKDQGQCAHWTPSPLALSFAVADWMQGRSETGSPPRTRLRLLGRRLALALAASRGRGGGTVGCEMGWVRRTLQRMCQDHLTPGRLRQRDRPVLVQGRVDEETIRSLQGKETELRDNGELMKLRLVPCALYEETSSSG</sequence>
<gene>
    <name evidence="1" type="ORF">SORBI_3008G088863</name>
</gene>
<evidence type="ECO:0000313" key="1">
    <source>
        <dbReference type="EMBL" id="OQU79034.1"/>
    </source>
</evidence>